<dbReference type="Pfam" id="PF00441">
    <property type="entry name" value="Acyl-CoA_dh_1"/>
    <property type="match status" value="1"/>
</dbReference>
<comment type="cofactor">
    <cofactor evidence="1">
        <name>FAD</name>
        <dbReference type="ChEBI" id="CHEBI:57692"/>
    </cofactor>
</comment>
<dbReference type="SUPFAM" id="SSF56645">
    <property type="entry name" value="Acyl-CoA dehydrogenase NM domain-like"/>
    <property type="match status" value="1"/>
</dbReference>
<evidence type="ECO:0000256" key="3">
    <source>
        <dbReference type="ARBA" id="ARBA00022630"/>
    </source>
</evidence>
<evidence type="ECO:0000259" key="6">
    <source>
        <dbReference type="Pfam" id="PF00441"/>
    </source>
</evidence>
<reference evidence="8 9" key="1">
    <citation type="submission" date="2023-07" db="EMBL/GenBank/DDBJ databases">
        <title>Functional and genomic diversity of the sorghum phyllosphere microbiome.</title>
        <authorList>
            <person name="Shade A."/>
        </authorList>
    </citation>
    <scope>NUCLEOTIDE SEQUENCE [LARGE SCALE GENOMIC DNA]</scope>
    <source>
        <strain evidence="8 9">SORGH_AS_0887</strain>
    </source>
</reference>
<dbReference type="Gene3D" id="1.10.540.10">
    <property type="entry name" value="Acyl-CoA dehydrogenase/oxidase, N-terminal domain"/>
    <property type="match status" value="1"/>
</dbReference>
<sequence>MSKLMIEDSDGVLGMLQESVHSFAQQFPGPKGLRQIREVNGAANRRQWQAMVDAGWIGLLLPEAMGGAGLSLREQVVISHALGEALIVSPMVTASVQSSSILAQLVPSQERDRLVSGLIDGTVCVVSSVNSSLKLTTQANALVLNGVCEHLEAAGLVTDYLLLAHDPTQQYLLSIPAERVAQMKRDRPAVDGTCLSALHFEHFNIIAEQILAAGDLSLIIQNALNAARLAVSAELAGLASGAFSMTSEYTQQRVQFGKPIASFQAIQHRLVDMWTKAEFACASIDNAIECLNLEDKTKAHMAILAAKIRCSDAATIIARQAVHLFGAMGFTDECDIGLYLKRTVNLAASLGDAESLRLQFIEMERAA</sequence>
<proteinExistence type="inferred from homology"/>
<dbReference type="Gene3D" id="1.20.140.10">
    <property type="entry name" value="Butyryl-CoA Dehydrogenase, subunit A, domain 3"/>
    <property type="match status" value="1"/>
</dbReference>
<protein>
    <submittedName>
        <fullName evidence="8">Alkylation response protein AidB-like acyl-CoA dehydrogenase</fullName>
    </submittedName>
</protein>
<dbReference type="InterPro" id="IPR009075">
    <property type="entry name" value="AcylCo_DH/oxidase_C"/>
</dbReference>
<evidence type="ECO:0000256" key="4">
    <source>
        <dbReference type="ARBA" id="ARBA00022827"/>
    </source>
</evidence>
<keyword evidence="3" id="KW-0285">Flavoprotein</keyword>
<dbReference type="PANTHER" id="PTHR43884:SF20">
    <property type="entry name" value="ACYL-COA DEHYDROGENASE FADE28"/>
    <property type="match status" value="1"/>
</dbReference>
<name>A0ABU0USF0_ACIBI</name>
<dbReference type="Pfam" id="PF02771">
    <property type="entry name" value="Acyl-CoA_dh_N"/>
    <property type="match status" value="1"/>
</dbReference>
<keyword evidence="4" id="KW-0274">FAD</keyword>
<keyword evidence="5" id="KW-0560">Oxidoreductase</keyword>
<dbReference type="InterPro" id="IPR009100">
    <property type="entry name" value="AcylCoA_DH/oxidase_NM_dom_sf"/>
</dbReference>
<gene>
    <name evidence="8" type="ORF">QE380_000404</name>
</gene>
<evidence type="ECO:0000313" key="9">
    <source>
        <dbReference type="Proteomes" id="UP001233360"/>
    </source>
</evidence>
<dbReference type="Proteomes" id="UP001233360">
    <property type="component" value="Unassembled WGS sequence"/>
</dbReference>
<evidence type="ECO:0000256" key="2">
    <source>
        <dbReference type="ARBA" id="ARBA00009347"/>
    </source>
</evidence>
<comment type="similarity">
    <text evidence="2">Belongs to the acyl-CoA dehydrogenase family.</text>
</comment>
<organism evidence="8 9">
    <name type="scientific">Acinetobacter baylyi</name>
    <dbReference type="NCBI Taxonomy" id="202950"/>
    <lineage>
        <taxon>Bacteria</taxon>
        <taxon>Pseudomonadati</taxon>
        <taxon>Pseudomonadota</taxon>
        <taxon>Gammaproteobacteria</taxon>
        <taxon>Moraxellales</taxon>
        <taxon>Moraxellaceae</taxon>
        <taxon>Acinetobacter</taxon>
    </lineage>
</organism>
<dbReference type="EMBL" id="JAUTBK010000002">
    <property type="protein sequence ID" value="MDQ1207481.1"/>
    <property type="molecule type" value="Genomic_DNA"/>
</dbReference>
<evidence type="ECO:0000313" key="8">
    <source>
        <dbReference type="EMBL" id="MDQ1207481.1"/>
    </source>
</evidence>
<evidence type="ECO:0000256" key="1">
    <source>
        <dbReference type="ARBA" id="ARBA00001974"/>
    </source>
</evidence>
<evidence type="ECO:0000259" key="7">
    <source>
        <dbReference type="Pfam" id="PF02771"/>
    </source>
</evidence>
<keyword evidence="9" id="KW-1185">Reference proteome</keyword>
<dbReference type="PANTHER" id="PTHR43884">
    <property type="entry name" value="ACYL-COA DEHYDROGENASE"/>
    <property type="match status" value="1"/>
</dbReference>
<dbReference type="InterPro" id="IPR013786">
    <property type="entry name" value="AcylCoA_DH/ox_N"/>
</dbReference>
<dbReference type="SUPFAM" id="SSF47203">
    <property type="entry name" value="Acyl-CoA dehydrogenase C-terminal domain-like"/>
    <property type="match status" value="1"/>
</dbReference>
<feature type="domain" description="Acyl-CoA dehydrogenase/oxidase N-terminal" evidence="7">
    <location>
        <begin position="15"/>
        <end position="105"/>
    </location>
</feature>
<dbReference type="InterPro" id="IPR037069">
    <property type="entry name" value="AcylCoA_DH/ox_N_sf"/>
</dbReference>
<dbReference type="InterPro" id="IPR036250">
    <property type="entry name" value="AcylCo_DH-like_C"/>
</dbReference>
<comment type="caution">
    <text evidence="8">The sequence shown here is derived from an EMBL/GenBank/DDBJ whole genome shotgun (WGS) entry which is preliminary data.</text>
</comment>
<dbReference type="RefSeq" id="WP_307001701.1">
    <property type="nucleotide sequence ID" value="NZ_JAUTBK010000002.1"/>
</dbReference>
<feature type="domain" description="Acyl-CoA dehydrogenase/oxidase C-terminal" evidence="6">
    <location>
        <begin position="219"/>
        <end position="357"/>
    </location>
</feature>
<evidence type="ECO:0000256" key="5">
    <source>
        <dbReference type="ARBA" id="ARBA00023002"/>
    </source>
</evidence>
<accession>A0ABU0USF0</accession>